<gene>
    <name evidence="1" type="ORF">Cni_G14759</name>
</gene>
<name>A0AAQ3KCN6_9LILI</name>
<evidence type="ECO:0000313" key="2">
    <source>
        <dbReference type="Proteomes" id="UP001327560"/>
    </source>
</evidence>
<keyword evidence="2" id="KW-1185">Reference proteome</keyword>
<reference evidence="1 2" key="1">
    <citation type="submission" date="2023-10" db="EMBL/GenBank/DDBJ databases">
        <title>Chromosome-scale genome assembly provides insights into flower coloration mechanisms of Canna indica.</title>
        <authorList>
            <person name="Li C."/>
        </authorList>
    </citation>
    <scope>NUCLEOTIDE SEQUENCE [LARGE SCALE GENOMIC DNA]</scope>
    <source>
        <tissue evidence="1">Flower</tissue>
    </source>
</reference>
<evidence type="ECO:0000313" key="1">
    <source>
        <dbReference type="EMBL" id="WOL06027.1"/>
    </source>
</evidence>
<sequence length="119" mass="13608">MHRPACIACNGPTLQGILVQLFNSDVRDDCYIINRHQWPHAAQRVRRPHQCRRRPRSVAAQGITNRTGTAHRALPLALRAWRRRYVIGARKVFDVVSEKAQGGRRRRACVQVVGVELHT</sequence>
<dbReference type="AlphaFoldDB" id="A0AAQ3KCN6"/>
<protein>
    <submittedName>
        <fullName evidence="1">Uncharacterized protein</fullName>
    </submittedName>
</protein>
<dbReference type="Proteomes" id="UP001327560">
    <property type="component" value="Chromosome 4"/>
</dbReference>
<proteinExistence type="predicted"/>
<organism evidence="1 2">
    <name type="scientific">Canna indica</name>
    <name type="common">Indian-shot</name>
    <dbReference type="NCBI Taxonomy" id="4628"/>
    <lineage>
        <taxon>Eukaryota</taxon>
        <taxon>Viridiplantae</taxon>
        <taxon>Streptophyta</taxon>
        <taxon>Embryophyta</taxon>
        <taxon>Tracheophyta</taxon>
        <taxon>Spermatophyta</taxon>
        <taxon>Magnoliopsida</taxon>
        <taxon>Liliopsida</taxon>
        <taxon>Zingiberales</taxon>
        <taxon>Cannaceae</taxon>
        <taxon>Canna</taxon>
    </lineage>
</organism>
<accession>A0AAQ3KCN6</accession>
<dbReference type="EMBL" id="CP136893">
    <property type="protein sequence ID" value="WOL06027.1"/>
    <property type="molecule type" value="Genomic_DNA"/>
</dbReference>